<proteinExistence type="predicted"/>
<dbReference type="InterPro" id="IPR003245">
    <property type="entry name" value="Phytocyanin_dom"/>
</dbReference>
<dbReference type="OrthoDB" id="1921208at2759"/>
<dbReference type="GO" id="GO:0009055">
    <property type="term" value="F:electron transfer activity"/>
    <property type="evidence" value="ECO:0007669"/>
    <property type="project" value="InterPro"/>
</dbReference>
<dbReference type="InterPro" id="IPR028871">
    <property type="entry name" value="BlueCu_1_BS"/>
</dbReference>
<protein>
    <recommendedName>
        <fullName evidence="5">Phytocyanin domain-containing protein</fullName>
    </recommendedName>
</protein>
<dbReference type="GO" id="GO:0005886">
    <property type="term" value="C:plasma membrane"/>
    <property type="evidence" value="ECO:0007669"/>
    <property type="project" value="TreeGrafter"/>
</dbReference>
<evidence type="ECO:0000313" key="7">
    <source>
        <dbReference type="Proteomes" id="UP000729402"/>
    </source>
</evidence>
<evidence type="ECO:0000256" key="3">
    <source>
        <dbReference type="SAM" id="MobiDB-lite"/>
    </source>
</evidence>
<dbReference type="GO" id="GO:0046872">
    <property type="term" value="F:metal ion binding"/>
    <property type="evidence" value="ECO:0007669"/>
    <property type="project" value="UniProtKB-KW"/>
</dbReference>
<name>A0A8J5WV52_ZIZPA</name>
<evidence type="ECO:0000256" key="1">
    <source>
        <dbReference type="ARBA" id="ARBA00022723"/>
    </source>
</evidence>
<dbReference type="Proteomes" id="UP000729402">
    <property type="component" value="Unassembled WGS sequence"/>
</dbReference>
<keyword evidence="4" id="KW-0732">Signal</keyword>
<keyword evidence="7" id="KW-1185">Reference proteome</keyword>
<keyword evidence="2" id="KW-0186">Copper</keyword>
<sequence>MSPSLQLVAPSCLLFLSLPLLLRAADYTVGDGPWDTGTNYAAWADNHAFVAGDVLVFQYVKSQHNVFEVTEGTYRSCDTAAGVLKGYTTGFDRIELTEARSYWFICDYPGHCVGGMKLAVNVSDGGSAGRGDAGPPPSVPMPPPGSAAAASPPGSCRSWAAWALTLSVFVVVNYM</sequence>
<dbReference type="PROSITE" id="PS51485">
    <property type="entry name" value="PHYTOCYANIN"/>
    <property type="match status" value="1"/>
</dbReference>
<feature type="domain" description="Phytocyanin" evidence="5">
    <location>
        <begin position="25"/>
        <end position="124"/>
    </location>
</feature>
<evidence type="ECO:0000259" key="5">
    <source>
        <dbReference type="PROSITE" id="PS51485"/>
    </source>
</evidence>
<keyword evidence="1" id="KW-0479">Metal-binding</keyword>
<gene>
    <name evidence="6" type="ORF">GUJ93_ZPchr0012g21854</name>
</gene>
<feature type="signal peptide" evidence="4">
    <location>
        <begin position="1"/>
        <end position="24"/>
    </location>
</feature>
<feature type="compositionally biased region" description="Pro residues" evidence="3">
    <location>
        <begin position="134"/>
        <end position="145"/>
    </location>
</feature>
<feature type="chain" id="PRO_5035296237" description="Phytocyanin domain-containing protein" evidence="4">
    <location>
        <begin position="25"/>
        <end position="175"/>
    </location>
</feature>
<evidence type="ECO:0000313" key="6">
    <source>
        <dbReference type="EMBL" id="KAG8093708.1"/>
    </source>
</evidence>
<evidence type="ECO:0000256" key="4">
    <source>
        <dbReference type="SAM" id="SignalP"/>
    </source>
</evidence>
<reference evidence="6" key="1">
    <citation type="journal article" date="2021" name="bioRxiv">
        <title>Whole Genome Assembly and Annotation of Northern Wild Rice, Zizania palustris L., Supports a Whole Genome Duplication in the Zizania Genus.</title>
        <authorList>
            <person name="Haas M."/>
            <person name="Kono T."/>
            <person name="Macchietto M."/>
            <person name="Millas R."/>
            <person name="McGilp L."/>
            <person name="Shao M."/>
            <person name="Duquette J."/>
            <person name="Hirsch C.N."/>
            <person name="Kimball J."/>
        </authorList>
    </citation>
    <scope>NUCLEOTIDE SEQUENCE</scope>
    <source>
        <tissue evidence="6">Fresh leaf tissue</tissue>
    </source>
</reference>
<dbReference type="CDD" id="cd04216">
    <property type="entry name" value="Phytocyanin"/>
    <property type="match status" value="1"/>
</dbReference>
<dbReference type="InterPro" id="IPR039391">
    <property type="entry name" value="Phytocyanin-like"/>
</dbReference>
<dbReference type="EMBL" id="JAAALK010000080">
    <property type="protein sequence ID" value="KAG8093708.1"/>
    <property type="molecule type" value="Genomic_DNA"/>
</dbReference>
<dbReference type="PANTHER" id="PTHR33021">
    <property type="entry name" value="BLUE COPPER PROTEIN"/>
    <property type="match status" value="1"/>
</dbReference>
<dbReference type="PROSITE" id="PS00196">
    <property type="entry name" value="COPPER_BLUE"/>
    <property type="match status" value="1"/>
</dbReference>
<organism evidence="6 7">
    <name type="scientific">Zizania palustris</name>
    <name type="common">Northern wild rice</name>
    <dbReference type="NCBI Taxonomy" id="103762"/>
    <lineage>
        <taxon>Eukaryota</taxon>
        <taxon>Viridiplantae</taxon>
        <taxon>Streptophyta</taxon>
        <taxon>Embryophyta</taxon>
        <taxon>Tracheophyta</taxon>
        <taxon>Spermatophyta</taxon>
        <taxon>Magnoliopsida</taxon>
        <taxon>Liliopsida</taxon>
        <taxon>Poales</taxon>
        <taxon>Poaceae</taxon>
        <taxon>BOP clade</taxon>
        <taxon>Oryzoideae</taxon>
        <taxon>Oryzeae</taxon>
        <taxon>Zizaniinae</taxon>
        <taxon>Zizania</taxon>
    </lineage>
</organism>
<accession>A0A8J5WV52</accession>
<evidence type="ECO:0000256" key="2">
    <source>
        <dbReference type="ARBA" id="ARBA00023008"/>
    </source>
</evidence>
<dbReference type="PANTHER" id="PTHR33021:SF554">
    <property type="entry name" value="OS06G0721800 PROTEIN"/>
    <property type="match status" value="1"/>
</dbReference>
<feature type="region of interest" description="Disordered" evidence="3">
    <location>
        <begin position="126"/>
        <end position="149"/>
    </location>
</feature>
<comment type="caution">
    <text evidence="6">The sequence shown here is derived from an EMBL/GenBank/DDBJ whole genome shotgun (WGS) entry which is preliminary data.</text>
</comment>
<dbReference type="Pfam" id="PF02298">
    <property type="entry name" value="Cu_bind_like"/>
    <property type="match status" value="1"/>
</dbReference>
<dbReference type="FunFam" id="2.60.40.420:FF:000074">
    <property type="entry name" value="Blue copper binding protein-like"/>
    <property type="match status" value="1"/>
</dbReference>
<dbReference type="AlphaFoldDB" id="A0A8J5WV52"/>
<reference evidence="6" key="2">
    <citation type="submission" date="2021-02" db="EMBL/GenBank/DDBJ databases">
        <authorList>
            <person name="Kimball J.A."/>
            <person name="Haas M.W."/>
            <person name="Macchietto M."/>
            <person name="Kono T."/>
            <person name="Duquette J."/>
            <person name="Shao M."/>
        </authorList>
    </citation>
    <scope>NUCLEOTIDE SEQUENCE</scope>
    <source>
        <tissue evidence="6">Fresh leaf tissue</tissue>
    </source>
</reference>